<evidence type="ECO:0000313" key="2">
    <source>
        <dbReference type="EMBL" id="GAA1752434.1"/>
    </source>
</evidence>
<reference evidence="2 3" key="1">
    <citation type="journal article" date="2019" name="Int. J. Syst. Evol. Microbiol.">
        <title>The Global Catalogue of Microorganisms (GCM) 10K type strain sequencing project: providing services to taxonomists for standard genome sequencing and annotation.</title>
        <authorList>
            <consortium name="The Broad Institute Genomics Platform"/>
            <consortium name="The Broad Institute Genome Sequencing Center for Infectious Disease"/>
            <person name="Wu L."/>
            <person name="Ma J."/>
        </authorList>
    </citation>
    <scope>NUCLEOTIDE SEQUENCE [LARGE SCALE GENOMIC DNA]</scope>
    <source>
        <strain evidence="2 3">JCM 13249</strain>
    </source>
</reference>
<evidence type="ECO:0000313" key="3">
    <source>
        <dbReference type="Proteomes" id="UP001500655"/>
    </source>
</evidence>
<organism evidence="2 3">
    <name type="scientific">Luedemannella helvata</name>
    <dbReference type="NCBI Taxonomy" id="349315"/>
    <lineage>
        <taxon>Bacteria</taxon>
        <taxon>Bacillati</taxon>
        <taxon>Actinomycetota</taxon>
        <taxon>Actinomycetes</taxon>
        <taxon>Micromonosporales</taxon>
        <taxon>Micromonosporaceae</taxon>
        <taxon>Luedemannella</taxon>
    </lineage>
</organism>
<evidence type="ECO:0008006" key="4">
    <source>
        <dbReference type="Google" id="ProtNLM"/>
    </source>
</evidence>
<name>A0ABN2KC91_9ACTN</name>
<keyword evidence="1" id="KW-0472">Membrane</keyword>
<keyword evidence="1" id="KW-1133">Transmembrane helix</keyword>
<sequence length="192" mass="19860">MAVDGRDAAPEAADIELSAGGDEMDAAPWRPRHRWTLWVAGAALLLAVVGLSVYRLVLCPAGDRCGRAELSTAGARVAAAAAVTIEAGQARLVPIACAVGPQPPAPATPPPYQDVRLTFYNATAGPVHVLYLWYDPIDGLFRAFEAAELGPGQRTTQPVGSQAYWLVNDAAGGCLAYFAAPPSGHGAAVVVS</sequence>
<feature type="transmembrane region" description="Helical" evidence="1">
    <location>
        <begin position="35"/>
        <end position="57"/>
    </location>
</feature>
<gene>
    <name evidence="2" type="ORF">GCM10009681_24200</name>
</gene>
<evidence type="ECO:0000256" key="1">
    <source>
        <dbReference type="SAM" id="Phobius"/>
    </source>
</evidence>
<dbReference type="RefSeq" id="WP_344080256.1">
    <property type="nucleotide sequence ID" value="NZ_BAAALS010000010.1"/>
</dbReference>
<accession>A0ABN2KC91</accession>
<dbReference type="Proteomes" id="UP001500655">
    <property type="component" value="Unassembled WGS sequence"/>
</dbReference>
<proteinExistence type="predicted"/>
<keyword evidence="3" id="KW-1185">Reference proteome</keyword>
<comment type="caution">
    <text evidence="2">The sequence shown here is derived from an EMBL/GenBank/DDBJ whole genome shotgun (WGS) entry which is preliminary data.</text>
</comment>
<protein>
    <recommendedName>
        <fullName evidence="4">von Hippel-Lindau disease tumour suppressor beta domain-containing protein</fullName>
    </recommendedName>
</protein>
<dbReference type="EMBL" id="BAAALS010000010">
    <property type="protein sequence ID" value="GAA1752434.1"/>
    <property type="molecule type" value="Genomic_DNA"/>
</dbReference>
<keyword evidence="1" id="KW-0812">Transmembrane</keyword>